<dbReference type="Pfam" id="PF06880">
    <property type="entry name" value="DUF1262"/>
    <property type="match status" value="1"/>
</dbReference>
<dbReference type="Proteomes" id="UP001177140">
    <property type="component" value="Unassembled WGS sequence"/>
</dbReference>
<keyword evidence="2" id="KW-1185">Reference proteome</keyword>
<name>A0AA41VQH9_PAPNU</name>
<proteinExistence type="predicted"/>
<evidence type="ECO:0000313" key="2">
    <source>
        <dbReference type="Proteomes" id="UP001177140"/>
    </source>
</evidence>
<reference evidence="1" key="1">
    <citation type="submission" date="2022-03" db="EMBL/GenBank/DDBJ databases">
        <title>A functionally conserved STORR gene fusion in Papaver species that diverged 16.8 million years ago.</title>
        <authorList>
            <person name="Catania T."/>
        </authorList>
    </citation>
    <scope>NUCLEOTIDE SEQUENCE</scope>
    <source>
        <strain evidence="1">S-191538</strain>
    </source>
</reference>
<accession>A0AA41VQH9</accession>
<organism evidence="1 2">
    <name type="scientific">Papaver nudicaule</name>
    <name type="common">Iceland poppy</name>
    <dbReference type="NCBI Taxonomy" id="74823"/>
    <lineage>
        <taxon>Eukaryota</taxon>
        <taxon>Viridiplantae</taxon>
        <taxon>Streptophyta</taxon>
        <taxon>Embryophyta</taxon>
        <taxon>Tracheophyta</taxon>
        <taxon>Spermatophyta</taxon>
        <taxon>Magnoliopsida</taxon>
        <taxon>Ranunculales</taxon>
        <taxon>Papaveraceae</taxon>
        <taxon>Papaveroideae</taxon>
        <taxon>Papaver</taxon>
    </lineage>
</organism>
<protein>
    <submittedName>
        <fullName evidence="1">Uncharacterized protein</fullName>
    </submittedName>
</protein>
<dbReference type="AlphaFoldDB" id="A0AA41VQH9"/>
<feature type="non-terminal residue" evidence="1">
    <location>
        <position position="72"/>
    </location>
</feature>
<dbReference type="EMBL" id="JAJJMA010271039">
    <property type="protein sequence ID" value="MCL7045543.1"/>
    <property type="molecule type" value="Genomic_DNA"/>
</dbReference>
<comment type="caution">
    <text evidence="1">The sequence shown here is derived from an EMBL/GenBank/DDBJ whole genome shotgun (WGS) entry which is preliminary data.</text>
</comment>
<dbReference type="InterPro" id="IPR010683">
    <property type="entry name" value="DUF1262"/>
</dbReference>
<gene>
    <name evidence="1" type="ORF">MKW94_026648</name>
</gene>
<dbReference type="PANTHER" id="PTHR31050:SF3">
    <property type="entry name" value="OS08G0412800 PROTEIN"/>
    <property type="match status" value="1"/>
</dbReference>
<dbReference type="PANTHER" id="PTHR31050">
    <property type="entry name" value="OS08G0413200 PROTEIN"/>
    <property type="match status" value="1"/>
</dbReference>
<evidence type="ECO:0000313" key="1">
    <source>
        <dbReference type="EMBL" id="MCL7045543.1"/>
    </source>
</evidence>
<sequence length="72" mass="8171">MYATRYLSLCRKDPRILSTQESSNSEAEDTCCWGTCNDAGVKEFPFPQNKIVNINYTSPCMSSNRYYVITAS</sequence>